<sequence>MMWSLLLAALFGSVSAELYRADVNMAGIQGTLQFNTSSRNIQIDLEADCEQFSISLHEFPVMYGNSRDPCNESNIGEKVYSFMANTTNSTVMEASLFQITSDLSDLSVTIQGCANASKACATVRKVGSTSTWQGKFFSSVAGQVYIRQNAGENTWRILTDLMAIAESSKGVLNVTLYLQAGAENCSLAPETGTLLGTFKVGTPLSPVKSRSDGVILPDRTPSLFLYMHNGTEWFCTEVQELRAKEVCASIDMKGVKGTFKFHQVSPFDATSYTVSLRNLRQLAGPYHVHHFPVPPRRIPGDELCANDNLGGHWNPFGKVPSGPLYPQNANETHDQYEVGDLSKRHGFLTNLNTFESTFKDWNLPLFGRNSIVGRSVVIHHPNSSRWLCATIEYLSEVTTAVALFTSPVSGRIIFQQLKSNPYSDLSIFMDLSYTNSSTPATTGHLWHVHKYPISSELDSDSNICLSTKEIFNPFGVDTGSQYDTECGPDSPFRCEAGDYAKKHGALELTSDNSAVSSKHFFTDSTSALSGQLSIVPRSVVLYEANSATSFLACANITFLRPISVEIDSWRGVDEINVNVTFKQISDLDHTKVQVTLTDLNPEAGPYSIHTLPIRAGLSSTDICSDSSVGGRYNPFHVNESLSPEPSNGTVDQYAVGDLSGKFGTLDRWNQTTQKYMDGNMPLFGPHSIIRRSLVIYRTNGSRLQCANLLMAKATDGEFIRARAVFNGMVSGTIILSQQVFADGSSSDTTMEIDLEPAEANTHGNKNLMWHVHTNPRQYKENCTGVGGHYNPYNIDTQRNDLYKFPKVVGRSVVIHSEGPNKTLMDCTDIVADSPTKSLVFPKVDPFNRYEFRRTVADALEISVWRVNILPGGPSAATVKECQNITFYMAGHVDQKKLDELDKEEKLGKFKASAKCATDPSGMAAGLRPYIEQCIFWIVALTMQLVLYTVFE</sequence>
<accession>A0A401T342</accession>
<dbReference type="GO" id="GO:0046872">
    <property type="term" value="F:metal ion binding"/>
    <property type="evidence" value="ECO:0007669"/>
    <property type="project" value="InterPro"/>
</dbReference>
<dbReference type="PANTHER" id="PTHR20910">
    <property type="entry name" value="AGAP001623-PA"/>
    <property type="match status" value="1"/>
</dbReference>
<dbReference type="InterPro" id="IPR036423">
    <property type="entry name" value="SOD-like_Cu/Zn_dom_sf"/>
</dbReference>
<dbReference type="OMA" id="TSDHSWH"/>
<dbReference type="SUPFAM" id="SSF49329">
    <property type="entry name" value="Cu,Zn superoxide dismutase-like"/>
    <property type="match status" value="4"/>
</dbReference>
<protein>
    <recommendedName>
        <fullName evidence="2">Superoxide dismutase copper/zinc binding domain-containing protein</fullName>
    </recommendedName>
</protein>
<feature type="domain" description="Superoxide dismutase copper/zinc binding" evidence="2">
    <location>
        <begin position="255"/>
        <end position="381"/>
    </location>
</feature>
<evidence type="ECO:0000313" key="4">
    <source>
        <dbReference type="Proteomes" id="UP000287033"/>
    </source>
</evidence>
<dbReference type="InterPro" id="IPR053257">
    <property type="entry name" value="Cu-only_SOD"/>
</dbReference>
<dbReference type="AlphaFoldDB" id="A0A401T342"/>
<feature type="signal peptide" evidence="1">
    <location>
        <begin position="1"/>
        <end position="16"/>
    </location>
</feature>
<proteinExistence type="predicted"/>
<dbReference type="GO" id="GO:0006801">
    <property type="term" value="P:superoxide metabolic process"/>
    <property type="evidence" value="ECO:0007669"/>
    <property type="project" value="InterPro"/>
</dbReference>
<organism evidence="3 4">
    <name type="scientific">Chiloscyllium punctatum</name>
    <name type="common">Brownbanded bambooshark</name>
    <name type="synonym">Hemiscyllium punctatum</name>
    <dbReference type="NCBI Taxonomy" id="137246"/>
    <lineage>
        <taxon>Eukaryota</taxon>
        <taxon>Metazoa</taxon>
        <taxon>Chordata</taxon>
        <taxon>Craniata</taxon>
        <taxon>Vertebrata</taxon>
        <taxon>Chondrichthyes</taxon>
        <taxon>Elasmobranchii</taxon>
        <taxon>Galeomorphii</taxon>
        <taxon>Galeoidea</taxon>
        <taxon>Orectolobiformes</taxon>
        <taxon>Hemiscylliidae</taxon>
        <taxon>Chiloscyllium</taxon>
    </lineage>
</organism>
<evidence type="ECO:0000259" key="2">
    <source>
        <dbReference type="Pfam" id="PF00080"/>
    </source>
</evidence>
<keyword evidence="1" id="KW-0732">Signal</keyword>
<dbReference type="PANTHER" id="PTHR20910:SF1">
    <property type="entry name" value="SUPEROXIDE DISMUTASE COPPER_ZINC BINDING DOMAIN-CONTAINING PROTEIN"/>
    <property type="match status" value="1"/>
</dbReference>
<evidence type="ECO:0000313" key="3">
    <source>
        <dbReference type="EMBL" id="GCC37050.1"/>
    </source>
</evidence>
<dbReference type="OrthoDB" id="159229at2759"/>
<comment type="caution">
    <text evidence="3">The sequence shown here is derived from an EMBL/GenBank/DDBJ whole genome shotgun (WGS) entry which is preliminary data.</text>
</comment>
<evidence type="ECO:0000256" key="1">
    <source>
        <dbReference type="SAM" id="SignalP"/>
    </source>
</evidence>
<dbReference type="Proteomes" id="UP000287033">
    <property type="component" value="Unassembled WGS sequence"/>
</dbReference>
<gene>
    <name evidence="3" type="ORF">chiPu_0015550</name>
</gene>
<dbReference type="InterPro" id="IPR001424">
    <property type="entry name" value="SOD_Cu_Zn_dom"/>
</dbReference>
<reference evidence="3 4" key="1">
    <citation type="journal article" date="2018" name="Nat. Ecol. Evol.">
        <title>Shark genomes provide insights into elasmobranch evolution and the origin of vertebrates.</title>
        <authorList>
            <person name="Hara Y"/>
            <person name="Yamaguchi K"/>
            <person name="Onimaru K"/>
            <person name="Kadota M"/>
            <person name="Koyanagi M"/>
            <person name="Keeley SD"/>
            <person name="Tatsumi K"/>
            <person name="Tanaka K"/>
            <person name="Motone F"/>
            <person name="Kageyama Y"/>
            <person name="Nozu R"/>
            <person name="Adachi N"/>
            <person name="Nishimura O"/>
            <person name="Nakagawa R"/>
            <person name="Tanegashima C"/>
            <person name="Kiyatake I"/>
            <person name="Matsumoto R"/>
            <person name="Murakumo K"/>
            <person name="Nishida K"/>
            <person name="Terakita A"/>
            <person name="Kuratani S"/>
            <person name="Sato K"/>
            <person name="Hyodo S Kuraku.S."/>
        </authorList>
    </citation>
    <scope>NUCLEOTIDE SEQUENCE [LARGE SCALE GENOMIC DNA]</scope>
</reference>
<dbReference type="Gene3D" id="2.60.40.200">
    <property type="entry name" value="Superoxide dismutase, copper/zinc binding domain"/>
    <property type="match status" value="4"/>
</dbReference>
<name>A0A401T342_CHIPU</name>
<dbReference type="EMBL" id="BEZZ01000933">
    <property type="protein sequence ID" value="GCC37050.1"/>
    <property type="molecule type" value="Genomic_DNA"/>
</dbReference>
<feature type="domain" description="Superoxide dismutase copper/zinc binding" evidence="2">
    <location>
        <begin position="578"/>
        <end position="697"/>
    </location>
</feature>
<dbReference type="Pfam" id="PF00080">
    <property type="entry name" value="Sod_Cu"/>
    <property type="match status" value="2"/>
</dbReference>
<feature type="chain" id="PRO_5019205280" description="Superoxide dismutase copper/zinc binding domain-containing protein" evidence="1">
    <location>
        <begin position="17"/>
        <end position="951"/>
    </location>
</feature>
<keyword evidence="4" id="KW-1185">Reference proteome</keyword>